<name>A0A9N9AFM3_9GLOM</name>
<sequence>MPPGYIDKNVLNSEPYSCYMDVEEDQIVLKNNVMIYSENVLILNDGKPVEVRLNEGEECKFVVSSHIKLDNCAKFLCLCKLPYGIVRGVTEQYRENESANGCVIIGTPGTGKTHFSLYFAFYIMRRYQEIDIIFEQLCKGTNEDSMAPTDVETKFTILLTMPRNDRVHEFEKKGGVFKYYSSLWVEKEILDVWKLNHNNIPEERVKELINVNTHSPKPKFKDKEFIPASEIVSKALYEKYKKTTKDCIINLIKNLAGDAAAPLSGKLFEMMAHDLLRKGGTFKVRNLSTGNCEILQLQELKQNVFHNIDEIVSMEY</sequence>
<evidence type="ECO:0000313" key="2">
    <source>
        <dbReference type="Proteomes" id="UP000789570"/>
    </source>
</evidence>
<dbReference type="OrthoDB" id="2415938at2759"/>
<protein>
    <submittedName>
        <fullName evidence="1">5516_t:CDS:1</fullName>
    </submittedName>
</protein>
<dbReference type="PANTHER" id="PTHR33129">
    <property type="entry name" value="PROTEIN KINASE DOMAIN-CONTAINING PROTEIN-RELATED"/>
    <property type="match status" value="1"/>
</dbReference>
<reference evidence="1" key="1">
    <citation type="submission" date="2021-06" db="EMBL/GenBank/DDBJ databases">
        <authorList>
            <person name="Kallberg Y."/>
            <person name="Tangrot J."/>
            <person name="Rosling A."/>
        </authorList>
    </citation>
    <scope>NUCLEOTIDE SEQUENCE</scope>
    <source>
        <strain evidence="1">UK204</strain>
    </source>
</reference>
<dbReference type="InterPro" id="IPR052980">
    <property type="entry name" value="Crinkler_effector"/>
</dbReference>
<proteinExistence type="predicted"/>
<comment type="caution">
    <text evidence="1">The sequence shown here is derived from an EMBL/GenBank/DDBJ whole genome shotgun (WGS) entry which is preliminary data.</text>
</comment>
<dbReference type="EMBL" id="CAJVPQ010001041">
    <property type="protein sequence ID" value="CAG8528719.1"/>
    <property type="molecule type" value="Genomic_DNA"/>
</dbReference>
<evidence type="ECO:0000313" key="1">
    <source>
        <dbReference type="EMBL" id="CAG8528719.1"/>
    </source>
</evidence>
<dbReference type="Proteomes" id="UP000789570">
    <property type="component" value="Unassembled WGS sequence"/>
</dbReference>
<accession>A0A9N9AFM3</accession>
<organism evidence="1 2">
    <name type="scientific">Funneliformis caledonium</name>
    <dbReference type="NCBI Taxonomy" id="1117310"/>
    <lineage>
        <taxon>Eukaryota</taxon>
        <taxon>Fungi</taxon>
        <taxon>Fungi incertae sedis</taxon>
        <taxon>Mucoromycota</taxon>
        <taxon>Glomeromycotina</taxon>
        <taxon>Glomeromycetes</taxon>
        <taxon>Glomerales</taxon>
        <taxon>Glomeraceae</taxon>
        <taxon>Funneliformis</taxon>
    </lineage>
</organism>
<gene>
    <name evidence="1" type="ORF">FCALED_LOCUS5069</name>
</gene>
<dbReference type="AlphaFoldDB" id="A0A9N9AFM3"/>
<keyword evidence="2" id="KW-1185">Reference proteome</keyword>
<dbReference type="PANTHER" id="PTHR33129:SF1">
    <property type="entry name" value="ATP-BINDING PROTEIN"/>
    <property type="match status" value="1"/>
</dbReference>